<comment type="similarity">
    <text evidence="1 6">Belongs to the peptidase S8 family.</text>
</comment>
<dbReference type="GO" id="GO:0004252">
    <property type="term" value="F:serine-type endopeptidase activity"/>
    <property type="evidence" value="ECO:0007669"/>
    <property type="project" value="UniProtKB-UniRule"/>
</dbReference>
<evidence type="ECO:0000313" key="9">
    <source>
        <dbReference type="EMBL" id="RRJ93081.1"/>
    </source>
</evidence>
<dbReference type="InterPro" id="IPR023828">
    <property type="entry name" value="Peptidase_S8_Ser-AS"/>
</dbReference>
<evidence type="ECO:0000256" key="4">
    <source>
        <dbReference type="ARBA" id="ARBA00022801"/>
    </source>
</evidence>
<dbReference type="PANTHER" id="PTHR43399">
    <property type="entry name" value="SUBTILISIN-RELATED"/>
    <property type="match status" value="1"/>
</dbReference>
<dbReference type="OrthoDB" id="9792152at2"/>
<evidence type="ECO:0000256" key="3">
    <source>
        <dbReference type="ARBA" id="ARBA00022729"/>
    </source>
</evidence>
<evidence type="ECO:0000256" key="2">
    <source>
        <dbReference type="ARBA" id="ARBA00022670"/>
    </source>
</evidence>
<gene>
    <name evidence="9" type="ORF">EG240_00990</name>
</gene>
<dbReference type="Gene3D" id="3.40.50.200">
    <property type="entry name" value="Peptidase S8/S53 domain"/>
    <property type="match status" value="1"/>
</dbReference>
<keyword evidence="2 6" id="KW-0645">Protease</keyword>
<dbReference type="InterPro" id="IPR036852">
    <property type="entry name" value="Peptidase_S8/S53_dom_sf"/>
</dbReference>
<dbReference type="Pfam" id="PF18962">
    <property type="entry name" value="Por_Secre_tail"/>
    <property type="match status" value="1"/>
</dbReference>
<dbReference type="Pfam" id="PF00082">
    <property type="entry name" value="Peptidase_S8"/>
    <property type="match status" value="1"/>
</dbReference>
<comment type="caution">
    <text evidence="9">The sequence shown here is derived from an EMBL/GenBank/DDBJ whole genome shotgun (WGS) entry which is preliminary data.</text>
</comment>
<feature type="domain" description="Secretion system C-terminal sorting" evidence="8">
    <location>
        <begin position="613"/>
        <end position="688"/>
    </location>
</feature>
<dbReference type="NCBIfam" id="TIGR04183">
    <property type="entry name" value="Por_Secre_tail"/>
    <property type="match status" value="1"/>
</dbReference>
<reference evidence="9 10" key="1">
    <citation type="submission" date="2018-11" db="EMBL/GenBank/DDBJ databases">
        <title>Flavobacterium sp. nov., YIM 102701-2 draft genome.</title>
        <authorList>
            <person name="Li G."/>
            <person name="Jiang Y."/>
        </authorList>
    </citation>
    <scope>NUCLEOTIDE SEQUENCE [LARGE SCALE GENOMIC DNA]</scope>
    <source>
        <strain evidence="9 10">YIM 102701-2</strain>
    </source>
</reference>
<feature type="active site" description="Charge relay system" evidence="6">
    <location>
        <position position="174"/>
    </location>
</feature>
<dbReference type="PROSITE" id="PS00138">
    <property type="entry name" value="SUBTILASE_SER"/>
    <property type="match status" value="1"/>
</dbReference>
<dbReference type="AlphaFoldDB" id="A0A3P3WD42"/>
<protein>
    <submittedName>
        <fullName evidence="9">T9SS C-terminal target domain-containing protein</fullName>
    </submittedName>
</protein>
<dbReference type="InterPro" id="IPR051048">
    <property type="entry name" value="Peptidase_S8/S53_subtilisin"/>
</dbReference>
<sequence length="689" mass="74238">MKCKLSKLFFLALIGAISMKGYSQTDEERINIAKGYDLKKLEQMAVKFRANQEESYAKGLVLAKERGLPIDGVTPEGAFFSLKGVDSETGELVYFQTYNNSTTESSVQTARAQHLYNGGSLGIDIQGQNMNLGIWDGGQPQANHPNLGVSRTLNKDNQLNVPGSVEFQQEGRDHATHVGGTMIGNGPVVAARGIAFDGRLWSNTWQYDHTEMAEQAAQGLLVSNHSYGIGNTSYMNQVGIYGRYNSEANAVDDILFDAEKYQAVYAAGNDRTQISGAPSNSPLNPTKLGFDQMVNETASKNAVVVGAINGFTNYTSPTAVVMTSFSQWGPTDDFRVKPDIVAKGFGVYSSNFPTAGSSGSYDSYPGTSMAAPSVTAVFALWQQYSRVLWPFGLSGLDFADRYFRSATIRALMAHTASNARYSTDTYTVGGPNARFGWGVINAEGGAKVMKAAKDGNAVLKELTLVSGQVYELHVVLDGSEALTATMAWTDKPGNIVSATDSTTPVLVNDLDLRIIRPSGGDPLMPWSLSKTSMINPAPVRDVDNNVDNIEKIDYTVPLFDGAPAGVYKVFVTHKGNALDSGSQKFSLIVSGGVVDFYEPNVSSDDFKIESLNVYPNPVTDILNVSADFSVIENAAVSLFDMLGKKVYSDDSLFAFSGDATINVSGLNSGVYLLQISKNGKIDTRKIVIK</sequence>
<keyword evidence="10" id="KW-1185">Reference proteome</keyword>
<feature type="active site" description="Charge relay system" evidence="6">
    <location>
        <position position="136"/>
    </location>
</feature>
<dbReference type="InterPro" id="IPR026444">
    <property type="entry name" value="Secre_tail"/>
</dbReference>
<dbReference type="EMBL" id="RQVQ01000002">
    <property type="protein sequence ID" value="RRJ93081.1"/>
    <property type="molecule type" value="Genomic_DNA"/>
</dbReference>
<evidence type="ECO:0000256" key="1">
    <source>
        <dbReference type="ARBA" id="ARBA00011073"/>
    </source>
</evidence>
<evidence type="ECO:0000259" key="7">
    <source>
        <dbReference type="Pfam" id="PF00082"/>
    </source>
</evidence>
<keyword evidence="4 6" id="KW-0378">Hydrolase</keyword>
<dbReference type="PANTHER" id="PTHR43399:SF4">
    <property type="entry name" value="CELL WALL-ASSOCIATED PROTEASE"/>
    <property type="match status" value="1"/>
</dbReference>
<evidence type="ECO:0000256" key="6">
    <source>
        <dbReference type="PROSITE-ProRule" id="PRU01240"/>
    </source>
</evidence>
<name>A0A3P3WD42_9FLAO</name>
<dbReference type="Proteomes" id="UP000275719">
    <property type="component" value="Unassembled WGS sequence"/>
</dbReference>
<dbReference type="SUPFAM" id="SSF52743">
    <property type="entry name" value="Subtilisin-like"/>
    <property type="match status" value="1"/>
</dbReference>
<organism evidence="9 10">
    <name type="scientific">Paenimyroides tangerinum</name>
    <dbReference type="NCBI Taxonomy" id="2488728"/>
    <lineage>
        <taxon>Bacteria</taxon>
        <taxon>Pseudomonadati</taxon>
        <taxon>Bacteroidota</taxon>
        <taxon>Flavobacteriia</taxon>
        <taxon>Flavobacteriales</taxon>
        <taxon>Flavobacteriaceae</taxon>
        <taxon>Paenimyroides</taxon>
    </lineage>
</organism>
<evidence type="ECO:0000259" key="8">
    <source>
        <dbReference type="Pfam" id="PF18962"/>
    </source>
</evidence>
<accession>A0A3P3WD42</accession>
<evidence type="ECO:0000313" key="10">
    <source>
        <dbReference type="Proteomes" id="UP000275719"/>
    </source>
</evidence>
<evidence type="ECO:0000256" key="5">
    <source>
        <dbReference type="ARBA" id="ARBA00022825"/>
    </source>
</evidence>
<feature type="active site" description="Charge relay system" evidence="6">
    <location>
        <position position="368"/>
    </location>
</feature>
<dbReference type="SUPFAM" id="SSF49785">
    <property type="entry name" value="Galactose-binding domain-like"/>
    <property type="match status" value="1"/>
</dbReference>
<proteinExistence type="inferred from homology"/>
<dbReference type="InterPro" id="IPR000209">
    <property type="entry name" value="Peptidase_S8/S53_dom"/>
</dbReference>
<keyword evidence="3" id="KW-0732">Signal</keyword>
<dbReference type="InterPro" id="IPR008979">
    <property type="entry name" value="Galactose-bd-like_sf"/>
</dbReference>
<feature type="domain" description="Peptidase S8/S53" evidence="7">
    <location>
        <begin position="153"/>
        <end position="438"/>
    </location>
</feature>
<dbReference type="RefSeq" id="WP_125016498.1">
    <property type="nucleotide sequence ID" value="NZ_RQVQ01000002.1"/>
</dbReference>
<keyword evidence="5 6" id="KW-0720">Serine protease</keyword>
<dbReference type="GO" id="GO:0006508">
    <property type="term" value="P:proteolysis"/>
    <property type="evidence" value="ECO:0007669"/>
    <property type="project" value="UniProtKB-KW"/>
</dbReference>
<dbReference type="Gene3D" id="2.60.120.380">
    <property type="match status" value="1"/>
</dbReference>
<dbReference type="PROSITE" id="PS51892">
    <property type="entry name" value="SUBTILASE"/>
    <property type="match status" value="1"/>
</dbReference>